<dbReference type="EMBL" id="JAHRHJ020000011">
    <property type="protein sequence ID" value="KAH9295629.1"/>
    <property type="molecule type" value="Genomic_DNA"/>
</dbReference>
<protein>
    <submittedName>
        <fullName evidence="1">Uncharacterized protein</fullName>
    </submittedName>
</protein>
<name>A0AA38F7Q2_TAXCH</name>
<accession>A0AA38F7Q2</accession>
<dbReference type="Proteomes" id="UP000824469">
    <property type="component" value="Unassembled WGS sequence"/>
</dbReference>
<evidence type="ECO:0000313" key="1">
    <source>
        <dbReference type="EMBL" id="KAH9295629.1"/>
    </source>
</evidence>
<reference evidence="1 2" key="1">
    <citation type="journal article" date="2021" name="Nat. Plants">
        <title>The Taxus genome provides insights into paclitaxel biosynthesis.</title>
        <authorList>
            <person name="Xiong X."/>
            <person name="Gou J."/>
            <person name="Liao Q."/>
            <person name="Li Y."/>
            <person name="Zhou Q."/>
            <person name="Bi G."/>
            <person name="Li C."/>
            <person name="Du R."/>
            <person name="Wang X."/>
            <person name="Sun T."/>
            <person name="Guo L."/>
            <person name="Liang H."/>
            <person name="Lu P."/>
            <person name="Wu Y."/>
            <person name="Zhang Z."/>
            <person name="Ro D.K."/>
            <person name="Shang Y."/>
            <person name="Huang S."/>
            <person name="Yan J."/>
        </authorList>
    </citation>
    <scope>NUCLEOTIDE SEQUENCE [LARGE SCALE GENOMIC DNA]</scope>
    <source>
        <strain evidence="1">Ta-2019</strain>
    </source>
</reference>
<keyword evidence="2" id="KW-1185">Reference proteome</keyword>
<dbReference type="AlphaFoldDB" id="A0AA38F7Q2"/>
<feature type="non-terminal residue" evidence="1">
    <location>
        <position position="150"/>
    </location>
</feature>
<organism evidence="1 2">
    <name type="scientific">Taxus chinensis</name>
    <name type="common">Chinese yew</name>
    <name type="synonym">Taxus wallichiana var. chinensis</name>
    <dbReference type="NCBI Taxonomy" id="29808"/>
    <lineage>
        <taxon>Eukaryota</taxon>
        <taxon>Viridiplantae</taxon>
        <taxon>Streptophyta</taxon>
        <taxon>Embryophyta</taxon>
        <taxon>Tracheophyta</taxon>
        <taxon>Spermatophyta</taxon>
        <taxon>Pinopsida</taxon>
        <taxon>Pinidae</taxon>
        <taxon>Conifers II</taxon>
        <taxon>Cupressales</taxon>
        <taxon>Taxaceae</taxon>
        <taxon>Taxus</taxon>
    </lineage>
</organism>
<gene>
    <name evidence="1" type="ORF">KI387_039217</name>
</gene>
<evidence type="ECO:0000313" key="2">
    <source>
        <dbReference type="Proteomes" id="UP000824469"/>
    </source>
</evidence>
<proteinExistence type="predicted"/>
<sequence length="150" mass="16993">MARKYRDVSCAFRRRKPPLQRGREEYNAFTTELNSQYEYGHYNLGSNDTDLYSCWNSNNTDFSLPARLPHYCSIGVAGSLEFLTGAKEAAIPFERNSVRSNVMDSTQESSRSFSNGLLLSAGDNGYCNNPYSHGYAKSWLFNQSIEKDTP</sequence>
<comment type="caution">
    <text evidence="1">The sequence shown here is derived from an EMBL/GenBank/DDBJ whole genome shotgun (WGS) entry which is preliminary data.</text>
</comment>